<organism evidence="3 4">
    <name type="scientific">Heligmosomoides polygyrus</name>
    <name type="common">Parasitic roundworm</name>
    <dbReference type="NCBI Taxonomy" id="6339"/>
    <lineage>
        <taxon>Eukaryota</taxon>
        <taxon>Metazoa</taxon>
        <taxon>Ecdysozoa</taxon>
        <taxon>Nematoda</taxon>
        <taxon>Chromadorea</taxon>
        <taxon>Rhabditida</taxon>
        <taxon>Rhabditina</taxon>
        <taxon>Rhabditomorpha</taxon>
        <taxon>Strongyloidea</taxon>
        <taxon>Heligmosomidae</taxon>
        <taxon>Heligmosomoides</taxon>
    </lineage>
</organism>
<reference evidence="4" key="2">
    <citation type="submission" date="2019-09" db="UniProtKB">
        <authorList>
            <consortium name="WormBaseParasite"/>
        </authorList>
    </citation>
    <scope>IDENTIFICATION</scope>
</reference>
<evidence type="ECO:0000256" key="1">
    <source>
        <dbReference type="SAM" id="SignalP"/>
    </source>
</evidence>
<keyword evidence="1" id="KW-0732">Signal</keyword>
<dbReference type="Proteomes" id="UP000050761">
    <property type="component" value="Unassembled WGS sequence"/>
</dbReference>
<sequence length="100" mass="10831">MIVSVIFSLLSSTVSQQKRTVVVGIAAVEEVLPEFMAFSLSGGAIGIALDRMQAEGISQGFDFRYAWLKCASQVPAHQFLLISCSVTVPHLTSAMNNVRR</sequence>
<feature type="signal peptide" evidence="1">
    <location>
        <begin position="1"/>
        <end position="16"/>
    </location>
</feature>
<dbReference type="OrthoDB" id="10473251at2759"/>
<dbReference type="AlphaFoldDB" id="A0A183FCQ6"/>
<evidence type="ECO:0000313" key="3">
    <source>
        <dbReference type="Proteomes" id="UP000050761"/>
    </source>
</evidence>
<name>A0A183FCQ6_HELPZ</name>
<evidence type="ECO:0000313" key="4">
    <source>
        <dbReference type="WBParaSite" id="HPBE_0000394801-mRNA-1"/>
    </source>
</evidence>
<dbReference type="WBParaSite" id="HPBE_0000394801-mRNA-1">
    <property type="protein sequence ID" value="HPBE_0000394801-mRNA-1"/>
    <property type="gene ID" value="HPBE_0000394801"/>
</dbReference>
<feature type="chain" id="PRO_5044551337" evidence="1">
    <location>
        <begin position="17"/>
        <end position="100"/>
    </location>
</feature>
<reference evidence="2 3" key="1">
    <citation type="submission" date="2018-11" db="EMBL/GenBank/DDBJ databases">
        <authorList>
            <consortium name="Pathogen Informatics"/>
        </authorList>
    </citation>
    <scope>NUCLEOTIDE SEQUENCE [LARGE SCALE GENOMIC DNA]</scope>
</reference>
<gene>
    <name evidence="2" type="ORF">HPBE_LOCUS3948</name>
</gene>
<accession>A0A3P7VY59</accession>
<dbReference type="EMBL" id="UZAH01021109">
    <property type="protein sequence ID" value="VDO52956.1"/>
    <property type="molecule type" value="Genomic_DNA"/>
</dbReference>
<keyword evidence="3" id="KW-1185">Reference proteome</keyword>
<accession>A0A183FCQ6</accession>
<proteinExistence type="predicted"/>
<protein>
    <submittedName>
        <fullName evidence="4">ANF_receptor domain-containing protein</fullName>
    </submittedName>
</protein>
<evidence type="ECO:0000313" key="2">
    <source>
        <dbReference type="EMBL" id="VDO52956.1"/>
    </source>
</evidence>